<evidence type="ECO:0000313" key="10">
    <source>
        <dbReference type="EMBL" id="QZT34844.1"/>
    </source>
</evidence>
<dbReference type="GO" id="GO:0004222">
    <property type="term" value="F:metalloendopeptidase activity"/>
    <property type="evidence" value="ECO:0007669"/>
    <property type="project" value="InterPro"/>
</dbReference>
<reference evidence="9 11" key="1">
    <citation type="journal article" date="2011" name="J. Bacteriol.">
        <title>Draft genome sequence of the thermoalkaliphilic Caldalkalibacillus thermarum strain TA2.A1.</title>
        <authorList>
            <person name="Kalamorz F."/>
            <person name="Keis S."/>
            <person name="McMillan D.G."/>
            <person name="Olsson K."/>
            <person name="Stanton J.A."/>
            <person name="Stockwell P."/>
            <person name="Black M.A."/>
            <person name="Klingeman D.M."/>
            <person name="Land M.L."/>
            <person name="Han C.S."/>
            <person name="Martin S.L."/>
            <person name="Becher S.A."/>
            <person name="Peddie C.J."/>
            <person name="Morgan H.W."/>
            <person name="Matthies D."/>
            <person name="Preiss L."/>
            <person name="Meier T."/>
            <person name="Brown S.D."/>
            <person name="Cook G.M."/>
        </authorList>
    </citation>
    <scope>NUCLEOTIDE SEQUENCE [LARGE SCALE GENOMIC DNA]</scope>
    <source>
        <strain evidence="9 11">TA2.A1</strain>
    </source>
</reference>
<dbReference type="SUPFAM" id="SSF55486">
    <property type="entry name" value="Metalloproteases ('zincins'), catalytic domain"/>
    <property type="match status" value="1"/>
</dbReference>
<dbReference type="CDD" id="cd09607">
    <property type="entry name" value="M3B_PepF"/>
    <property type="match status" value="1"/>
</dbReference>
<keyword evidence="1 6" id="KW-0645">Protease</keyword>
<evidence type="ECO:0000256" key="2">
    <source>
        <dbReference type="ARBA" id="ARBA00022723"/>
    </source>
</evidence>
<dbReference type="EMBL" id="AFCE01000122">
    <property type="protein sequence ID" value="EGL83147.1"/>
    <property type="molecule type" value="Genomic_DNA"/>
</dbReference>
<dbReference type="InterPro" id="IPR013647">
    <property type="entry name" value="OligopepF_N_dom"/>
</dbReference>
<name>F5L697_CALTT</name>
<dbReference type="InterPro" id="IPR042088">
    <property type="entry name" value="OligoPept_F_C"/>
</dbReference>
<keyword evidence="3 6" id="KW-0378">Hydrolase</keyword>
<dbReference type="Pfam" id="PF08439">
    <property type="entry name" value="Peptidase_M3_N"/>
    <property type="match status" value="1"/>
</dbReference>
<dbReference type="KEGG" id="cthu:HUR95_06210"/>
<sequence length="597" mass="68088">MHTPLVQTWDLDVLFPGGSESDAFKSYLSDIEKQGNTLQQLILRLKPPKSSADTTSLQEIVELAQNIALKLRQAASFVHCLSAQDMHDKKAVQLGGKVKTLSAQYANALTQLDQVLLQIDEEVWQSILSREPFAALAFPLNERRLRAKEKLPAELEALANDLAVDGYHGWSDLYDTVVSKMTIQVEMDGEQKELSVGQAFNKLSDPNRQVRQHVFQKWQEAWAESADFCADALNHLAGFRLNLYKHRGWDSVHKEPLDINRMSAETLQVMWQVIEQNKGIFVQYLERKAKLLGLKKLSWYDVEAPLEQTQRTISYDDAAQFIVEQFNRFSPKMADFAVHAFENRWIEAEDRPGKRPGGFCTSFPDSKQTRIFMTYAGTAGNVATLAHELGHAFHQHVMNDLPPLTQRYAMNVAETASTFAELIVADAALKHAVDHREKLALLEDKVQRAVAFFMNIHARFLFETRFYEERKQGIVSVERLNEIMVEAQKEAYCDALGEYEPHFWASKLHFYITTVPFYNFPYTFGYLFSAGIYARALEEGRGFEENYIALLRDTGRMQVEDLAQKHLGVDLTKPDFWQSAINLAVQDAQAFLDLTST</sequence>
<feature type="domain" description="Peptidase M3A/M3B catalytic" evidence="7">
    <location>
        <begin position="204"/>
        <end position="582"/>
    </location>
</feature>
<gene>
    <name evidence="9" type="ORF">CathTA2_1310</name>
    <name evidence="10" type="ORF">HUR95_06210</name>
</gene>
<evidence type="ECO:0000256" key="6">
    <source>
        <dbReference type="RuleBase" id="RU003435"/>
    </source>
</evidence>
<dbReference type="NCBIfam" id="TIGR02290">
    <property type="entry name" value="M3_fam_3"/>
    <property type="match status" value="1"/>
</dbReference>
<dbReference type="Pfam" id="PF01432">
    <property type="entry name" value="Peptidase_M3"/>
    <property type="match status" value="1"/>
</dbReference>
<evidence type="ECO:0000256" key="5">
    <source>
        <dbReference type="ARBA" id="ARBA00023049"/>
    </source>
</evidence>
<dbReference type="Proteomes" id="UP000010716">
    <property type="component" value="Unassembled WGS sequence"/>
</dbReference>
<dbReference type="InterPro" id="IPR001567">
    <property type="entry name" value="Pept_M3A_M3B_dom"/>
</dbReference>
<organism evidence="9 11">
    <name type="scientific">Caldalkalibacillus thermarum (strain TA2.A1)</name>
    <dbReference type="NCBI Taxonomy" id="986075"/>
    <lineage>
        <taxon>Bacteria</taxon>
        <taxon>Bacillati</taxon>
        <taxon>Bacillota</taxon>
        <taxon>Bacilli</taxon>
        <taxon>Bacillales</taxon>
        <taxon>Bacillaceae</taxon>
        <taxon>Caldalkalibacillus</taxon>
    </lineage>
</organism>
<evidence type="ECO:0000256" key="4">
    <source>
        <dbReference type="ARBA" id="ARBA00022833"/>
    </source>
</evidence>
<dbReference type="PANTHER" id="PTHR34217:SF1">
    <property type="entry name" value="CARBOXYPEPTIDASE 1"/>
    <property type="match status" value="1"/>
</dbReference>
<dbReference type="AlphaFoldDB" id="F5L697"/>
<keyword evidence="2 6" id="KW-0479">Metal-binding</keyword>
<evidence type="ECO:0000313" key="11">
    <source>
        <dbReference type="Proteomes" id="UP000010716"/>
    </source>
</evidence>
<keyword evidence="4 6" id="KW-0862">Zinc</keyword>
<evidence type="ECO:0000313" key="12">
    <source>
        <dbReference type="Proteomes" id="UP000825179"/>
    </source>
</evidence>
<dbReference type="Gene3D" id="1.10.1370.20">
    <property type="entry name" value="Oligoendopeptidase f, C-terminal domain"/>
    <property type="match status" value="1"/>
</dbReference>
<dbReference type="eggNOG" id="COG1164">
    <property type="taxonomic scope" value="Bacteria"/>
</dbReference>
<proteinExistence type="inferred from homology"/>
<dbReference type="GO" id="GO:0046872">
    <property type="term" value="F:metal ion binding"/>
    <property type="evidence" value="ECO:0007669"/>
    <property type="project" value="UniProtKB-UniRule"/>
</dbReference>
<evidence type="ECO:0000259" key="8">
    <source>
        <dbReference type="Pfam" id="PF08439"/>
    </source>
</evidence>
<evidence type="ECO:0000313" key="9">
    <source>
        <dbReference type="EMBL" id="EGL83147.1"/>
    </source>
</evidence>
<protein>
    <submittedName>
        <fullName evidence="10">M3 family oligoendopeptidase</fullName>
    </submittedName>
    <submittedName>
        <fullName evidence="9">Oligoendopeptidase, pepF/M3 family</fullName>
    </submittedName>
</protein>
<evidence type="ECO:0000256" key="1">
    <source>
        <dbReference type="ARBA" id="ARBA00022670"/>
    </source>
</evidence>
<reference evidence="10 12" key="2">
    <citation type="journal article" date="2020" name="Extremophiles">
        <title>Genomic analysis of Caldalkalibacillus thermarum TA2.A1 reveals aerobic alkaliphilic metabolism and evolutionary hallmarks linking alkaliphilic bacteria and plant life.</title>
        <authorList>
            <person name="de Jong S.I."/>
            <person name="van den Broek M.A."/>
            <person name="Merkel A.Y."/>
            <person name="de la Torre Cortes P."/>
            <person name="Kalamorz F."/>
            <person name="Cook G.M."/>
            <person name="van Loosdrecht M.C.M."/>
            <person name="McMillan D.G.G."/>
        </authorList>
    </citation>
    <scope>NUCLEOTIDE SEQUENCE [LARGE SCALE GENOMIC DNA]</scope>
    <source>
        <strain evidence="10 12">TA2.A1</strain>
    </source>
</reference>
<keyword evidence="12" id="KW-1185">Reference proteome</keyword>
<dbReference type="EMBL" id="CP082237">
    <property type="protein sequence ID" value="QZT34844.1"/>
    <property type="molecule type" value="Genomic_DNA"/>
</dbReference>
<dbReference type="GO" id="GO:0006508">
    <property type="term" value="P:proteolysis"/>
    <property type="evidence" value="ECO:0007669"/>
    <property type="project" value="UniProtKB-KW"/>
</dbReference>
<comment type="cofactor">
    <cofactor evidence="6">
        <name>Zn(2+)</name>
        <dbReference type="ChEBI" id="CHEBI:29105"/>
    </cofactor>
    <text evidence="6">Binds 1 zinc ion.</text>
</comment>
<comment type="similarity">
    <text evidence="6">Belongs to the peptidase M3 family.</text>
</comment>
<evidence type="ECO:0000259" key="7">
    <source>
        <dbReference type="Pfam" id="PF01432"/>
    </source>
</evidence>
<feature type="domain" description="Oligopeptidase F N-terminal" evidence="8">
    <location>
        <begin position="116"/>
        <end position="182"/>
    </location>
</feature>
<evidence type="ECO:0000256" key="3">
    <source>
        <dbReference type="ARBA" id="ARBA00022801"/>
    </source>
</evidence>
<dbReference type="MEROPS" id="M03.A08"/>
<dbReference type="Gene3D" id="1.20.140.70">
    <property type="entry name" value="Oligopeptidase f, N-terminal domain"/>
    <property type="match status" value="1"/>
</dbReference>
<dbReference type="PANTHER" id="PTHR34217">
    <property type="entry name" value="METAL-DEPENDENT CARBOXYPEPTIDASE"/>
    <property type="match status" value="1"/>
</dbReference>
<reference evidence="10" key="3">
    <citation type="submission" date="2021-08" db="EMBL/GenBank/DDBJ databases">
        <authorList>
            <person name="de Jong S."/>
            <person name="van den Broek M."/>
            <person name="Merkel A."/>
            <person name="de la Torre Cortes P."/>
            <person name="Kalamorz F."/>
            <person name="Cook G."/>
            <person name="van Loosdrecht M."/>
            <person name="McMillan D."/>
        </authorList>
    </citation>
    <scope>NUCLEOTIDE SEQUENCE</scope>
    <source>
        <strain evidence="10">TA2.A1</strain>
    </source>
</reference>
<dbReference type="InterPro" id="IPR011977">
    <property type="entry name" value="Pept_M3B_clade3"/>
</dbReference>
<dbReference type="RefSeq" id="WP_007504225.1">
    <property type="nucleotide sequence ID" value="NZ_AFCE01000122.1"/>
</dbReference>
<dbReference type="InterPro" id="IPR034006">
    <property type="entry name" value="M3B_PepF_2"/>
</dbReference>
<dbReference type="Proteomes" id="UP000825179">
    <property type="component" value="Chromosome"/>
</dbReference>
<accession>F5L697</accession>
<dbReference type="GO" id="GO:0004181">
    <property type="term" value="F:metallocarboxypeptidase activity"/>
    <property type="evidence" value="ECO:0007669"/>
    <property type="project" value="InterPro"/>
</dbReference>
<keyword evidence="5 6" id="KW-0482">Metalloprotease</keyword>
<dbReference type="InterPro" id="IPR001333">
    <property type="entry name" value="Peptidase_M32_Taq"/>
</dbReference>
<dbReference type="OrthoDB" id="9769691at2"/>